<dbReference type="EMBL" id="JAPOHA010000003">
    <property type="protein sequence ID" value="MCY1713547.1"/>
    <property type="molecule type" value="Genomic_DNA"/>
</dbReference>
<dbReference type="Proteomes" id="UP001082703">
    <property type="component" value="Unassembled WGS sequence"/>
</dbReference>
<keyword evidence="4" id="KW-1185">Reference proteome</keyword>
<proteinExistence type="predicted"/>
<keyword evidence="2" id="KW-0732">Signal</keyword>
<evidence type="ECO:0000313" key="4">
    <source>
        <dbReference type="Proteomes" id="UP001082703"/>
    </source>
</evidence>
<name>A0ABT4BRN1_9FIRM</name>
<evidence type="ECO:0000256" key="2">
    <source>
        <dbReference type="SAM" id="SignalP"/>
    </source>
</evidence>
<organism evidence="3 4">
    <name type="scientific">Caproiciproducens galactitolivorans</name>
    <dbReference type="NCBI Taxonomy" id="642589"/>
    <lineage>
        <taxon>Bacteria</taxon>
        <taxon>Bacillati</taxon>
        <taxon>Bacillota</taxon>
        <taxon>Clostridia</taxon>
        <taxon>Eubacteriales</taxon>
        <taxon>Acutalibacteraceae</taxon>
        <taxon>Caproiciproducens</taxon>
    </lineage>
</organism>
<reference evidence="3 4" key="1">
    <citation type="submission" date="2022-11" db="EMBL/GenBank/DDBJ databases">
        <authorList>
            <person name="Caiyu Z."/>
        </authorList>
    </citation>
    <scope>NUCLEOTIDE SEQUENCE [LARGE SCALE GENOMIC DNA]</scope>
    <source>
        <strain evidence="3 4">YR-4</strain>
    </source>
</reference>
<feature type="compositionally biased region" description="Polar residues" evidence="1">
    <location>
        <begin position="66"/>
        <end position="86"/>
    </location>
</feature>
<accession>A0ABT4BRN1</accession>
<dbReference type="RefSeq" id="WP_268057560.1">
    <property type="nucleotide sequence ID" value="NZ_JAPOHA010000003.1"/>
</dbReference>
<comment type="caution">
    <text evidence="3">The sequence shown here is derived from an EMBL/GenBank/DDBJ whole genome shotgun (WGS) entry which is preliminary data.</text>
</comment>
<evidence type="ECO:0008006" key="5">
    <source>
        <dbReference type="Google" id="ProtNLM"/>
    </source>
</evidence>
<feature type="region of interest" description="Disordered" evidence="1">
    <location>
        <begin position="65"/>
        <end position="86"/>
    </location>
</feature>
<feature type="chain" id="PRO_5045171128" description="Lipoprotein" evidence="2">
    <location>
        <begin position="24"/>
        <end position="86"/>
    </location>
</feature>
<protein>
    <recommendedName>
        <fullName evidence="5">Lipoprotein</fullName>
    </recommendedName>
</protein>
<dbReference type="PROSITE" id="PS51257">
    <property type="entry name" value="PROKAR_LIPOPROTEIN"/>
    <property type="match status" value="1"/>
</dbReference>
<evidence type="ECO:0000256" key="1">
    <source>
        <dbReference type="SAM" id="MobiDB-lite"/>
    </source>
</evidence>
<feature type="signal peptide" evidence="2">
    <location>
        <begin position="1"/>
        <end position="23"/>
    </location>
</feature>
<evidence type="ECO:0000313" key="3">
    <source>
        <dbReference type="EMBL" id="MCY1713547.1"/>
    </source>
</evidence>
<gene>
    <name evidence="3" type="ORF">OUY18_04660</name>
</gene>
<sequence length="86" mass="8394">MKKTLMVMISVCTLILFSFTGCKNMYSGIGNTASGAVSKVTSEGKALGGQVSGVVSGLGGNQSGVISGSQAGTVPGTSSSAITSSR</sequence>